<dbReference type="RefSeq" id="WP_073288192.1">
    <property type="nucleotide sequence ID" value="NZ_FRCP01000012.1"/>
</dbReference>
<protein>
    <recommendedName>
        <fullName evidence="4">NfeD-like C-terminal, partner-binding</fullName>
    </recommendedName>
</protein>
<keyword evidence="1" id="KW-0472">Membrane</keyword>
<proteinExistence type="predicted"/>
<dbReference type="AlphaFoldDB" id="A0A1M7K165"/>
<feature type="transmembrane region" description="Helical" evidence="1">
    <location>
        <begin position="7"/>
        <end position="33"/>
    </location>
</feature>
<dbReference type="STRING" id="1120996.SAMN02746066_02536"/>
<name>A0A1M7K165_9FIRM</name>
<sequence length="190" mass="20784">MERAYTICMIIGIGIPLLSLILGQITNIIDGFFDGLSGMLESLHIDLNIEIGTMHLCLLPFSVQSICAGLLVFGALGKMLIHKSNQTLCMIIAVAFGYLVAIIVQTLIHKLKQIEHTTYSKEQLLLFDAKIVNTIIPGGFGSVSITTLDGITTSYPAKSVVSTEGIRQDTKVRVLYFEKNVAIVEKLEEL</sequence>
<evidence type="ECO:0000256" key="1">
    <source>
        <dbReference type="SAM" id="Phobius"/>
    </source>
</evidence>
<dbReference type="EMBL" id="FRCP01000012">
    <property type="protein sequence ID" value="SHM58944.1"/>
    <property type="molecule type" value="Genomic_DNA"/>
</dbReference>
<feature type="transmembrane region" description="Helical" evidence="1">
    <location>
        <begin position="53"/>
        <end position="76"/>
    </location>
</feature>
<accession>A0A1M7K165</accession>
<feature type="transmembrane region" description="Helical" evidence="1">
    <location>
        <begin position="88"/>
        <end position="108"/>
    </location>
</feature>
<dbReference type="Gene3D" id="2.40.50.140">
    <property type="entry name" value="Nucleic acid-binding proteins"/>
    <property type="match status" value="1"/>
</dbReference>
<keyword evidence="1" id="KW-1133">Transmembrane helix</keyword>
<dbReference type="OrthoDB" id="2048566at2"/>
<reference evidence="2 3" key="1">
    <citation type="submission" date="2016-11" db="EMBL/GenBank/DDBJ databases">
        <authorList>
            <person name="Jaros S."/>
            <person name="Januszkiewicz K."/>
            <person name="Wedrychowicz H."/>
        </authorList>
    </citation>
    <scope>NUCLEOTIDE SEQUENCE [LARGE SCALE GENOMIC DNA]</scope>
    <source>
        <strain evidence="2 3">DSM 15930</strain>
    </source>
</reference>
<gene>
    <name evidence="2" type="ORF">SAMN02746066_02536</name>
</gene>
<dbReference type="InterPro" id="IPR012340">
    <property type="entry name" value="NA-bd_OB-fold"/>
</dbReference>
<keyword evidence="3" id="KW-1185">Reference proteome</keyword>
<evidence type="ECO:0000313" key="2">
    <source>
        <dbReference type="EMBL" id="SHM58944.1"/>
    </source>
</evidence>
<keyword evidence="1" id="KW-0812">Transmembrane</keyword>
<dbReference type="Proteomes" id="UP000184038">
    <property type="component" value="Unassembled WGS sequence"/>
</dbReference>
<evidence type="ECO:0000313" key="3">
    <source>
        <dbReference type="Proteomes" id="UP000184038"/>
    </source>
</evidence>
<evidence type="ECO:0008006" key="4">
    <source>
        <dbReference type="Google" id="ProtNLM"/>
    </source>
</evidence>
<organism evidence="2 3">
    <name type="scientific">Anaerosporobacter mobilis DSM 15930</name>
    <dbReference type="NCBI Taxonomy" id="1120996"/>
    <lineage>
        <taxon>Bacteria</taxon>
        <taxon>Bacillati</taxon>
        <taxon>Bacillota</taxon>
        <taxon>Clostridia</taxon>
        <taxon>Lachnospirales</taxon>
        <taxon>Lachnospiraceae</taxon>
        <taxon>Anaerosporobacter</taxon>
    </lineage>
</organism>